<protein>
    <submittedName>
        <fullName evidence="1">Uncharacterized protein</fullName>
    </submittedName>
</protein>
<reference evidence="1 2" key="1">
    <citation type="submission" date="2024-09" db="EMBL/GenBank/DDBJ databases">
        <title>Rethinking Asexuality: The Enigmatic Case of Functional Sexual Genes in Lepraria (Stereocaulaceae).</title>
        <authorList>
            <person name="Doellman M."/>
            <person name="Sun Y."/>
            <person name="Barcenas-Pena A."/>
            <person name="Lumbsch H.T."/>
            <person name="Grewe F."/>
        </authorList>
    </citation>
    <scope>NUCLEOTIDE SEQUENCE [LARGE SCALE GENOMIC DNA]</scope>
    <source>
        <strain evidence="1 2">Mercado 3170</strain>
    </source>
</reference>
<name>A0ABR4A9S1_9LECA</name>
<dbReference type="EMBL" id="JBEFKJ010000015">
    <property type="protein sequence ID" value="KAL2042161.1"/>
    <property type="molecule type" value="Genomic_DNA"/>
</dbReference>
<accession>A0ABR4A9S1</accession>
<evidence type="ECO:0000313" key="1">
    <source>
        <dbReference type="EMBL" id="KAL2042161.1"/>
    </source>
</evidence>
<evidence type="ECO:0000313" key="2">
    <source>
        <dbReference type="Proteomes" id="UP001590950"/>
    </source>
</evidence>
<organism evidence="1 2">
    <name type="scientific">Stereocaulon virgatum</name>
    <dbReference type="NCBI Taxonomy" id="373712"/>
    <lineage>
        <taxon>Eukaryota</taxon>
        <taxon>Fungi</taxon>
        <taxon>Dikarya</taxon>
        <taxon>Ascomycota</taxon>
        <taxon>Pezizomycotina</taxon>
        <taxon>Lecanoromycetes</taxon>
        <taxon>OSLEUM clade</taxon>
        <taxon>Lecanoromycetidae</taxon>
        <taxon>Lecanorales</taxon>
        <taxon>Lecanorineae</taxon>
        <taxon>Stereocaulaceae</taxon>
        <taxon>Stereocaulon</taxon>
    </lineage>
</organism>
<sequence length="157" mass="17782">MLIIGAGTDKYLMASIDSLYSAENTAYSGVVNTYNLAHNLSLSFVIHRKILLDQASMGVTDWKYERFFERKAKAGFVTATWSPYIRWFDGRVQWRDNVAYRGIPTSKVLKHVDDDCACIVSVQGLWAAIKIQKHDRNSLAARLILSSFYVSLAIQLI</sequence>
<keyword evidence="2" id="KW-1185">Reference proteome</keyword>
<proteinExistence type="predicted"/>
<dbReference type="Proteomes" id="UP001590950">
    <property type="component" value="Unassembled WGS sequence"/>
</dbReference>
<gene>
    <name evidence="1" type="ORF">N7G274_005349</name>
</gene>
<comment type="caution">
    <text evidence="1">The sequence shown here is derived from an EMBL/GenBank/DDBJ whole genome shotgun (WGS) entry which is preliminary data.</text>
</comment>